<sequence>MTFKALLPEPFPERPLSQAARGWQSTLHPLRSNNGWNLIHSQFSISDWLVIGSCLQALIILVSRYPVAYSLAPTFALAAYKIAKTICITCGLLANPHMAGVCIGRTTAIFPAPDGSFDRNKGDAFGGEGICVFLLSTKCNQYVQNPLCRPRDHGRAMFTELEKNAAAYGFLGHSTYDSTEDRTKLVSMSILYFRSLEHVYKFAHSTVHRAGWDWFTEMGAGVQQVSIAHEVYDVPEGKWENVYVNAKPWGF</sequence>
<proteinExistence type="predicted"/>
<comment type="caution">
    <text evidence="1">The sequence shown here is derived from an EMBL/GenBank/DDBJ whole genome shotgun (WGS) entry which is preliminary data.</text>
</comment>
<evidence type="ECO:0000313" key="1">
    <source>
        <dbReference type="EMBL" id="TVY90954.1"/>
    </source>
</evidence>
<keyword evidence="1" id="KW-0560">Oxidoreductase</keyword>
<dbReference type="Pfam" id="PF13826">
    <property type="entry name" value="Monooxy_af470-like"/>
    <property type="match status" value="1"/>
</dbReference>
<dbReference type="AlphaFoldDB" id="A0A559MDB3"/>
<dbReference type="Proteomes" id="UP000315522">
    <property type="component" value="Unassembled WGS sequence"/>
</dbReference>
<feature type="non-terminal residue" evidence="1">
    <location>
        <position position="251"/>
    </location>
</feature>
<keyword evidence="1" id="KW-0503">Monooxygenase</keyword>
<dbReference type="InterPro" id="IPR025444">
    <property type="entry name" value="Monooxy_af470"/>
</dbReference>
<reference evidence="1 2" key="1">
    <citation type="submission" date="2018-05" db="EMBL/GenBank/DDBJ databases">
        <title>Genome sequencing and assembly of the regulated plant pathogen Lachnellula willkommii and related sister species for the development of diagnostic species identification markers.</title>
        <authorList>
            <person name="Giroux E."/>
            <person name="Bilodeau G."/>
        </authorList>
    </citation>
    <scope>NUCLEOTIDE SEQUENCE [LARGE SCALE GENOMIC DNA]</scope>
    <source>
        <strain evidence="1 2">CBS 172.35</strain>
    </source>
</reference>
<dbReference type="SUPFAM" id="SSF54909">
    <property type="entry name" value="Dimeric alpha+beta barrel"/>
    <property type="match status" value="1"/>
</dbReference>
<dbReference type="EMBL" id="QGML01000691">
    <property type="protein sequence ID" value="TVY90954.1"/>
    <property type="molecule type" value="Genomic_DNA"/>
</dbReference>
<protein>
    <submittedName>
        <fullName evidence="1">Monooxygenase</fullName>
    </submittedName>
</protein>
<keyword evidence="2" id="KW-1185">Reference proteome</keyword>
<evidence type="ECO:0000313" key="2">
    <source>
        <dbReference type="Proteomes" id="UP000315522"/>
    </source>
</evidence>
<name>A0A559MDB3_9HELO</name>
<gene>
    <name evidence="1" type="primary">af470_1</name>
    <name evidence="1" type="ORF">LAWI1_G001696</name>
</gene>
<organism evidence="1 2">
    <name type="scientific">Lachnellula willkommii</name>
    <dbReference type="NCBI Taxonomy" id="215461"/>
    <lineage>
        <taxon>Eukaryota</taxon>
        <taxon>Fungi</taxon>
        <taxon>Dikarya</taxon>
        <taxon>Ascomycota</taxon>
        <taxon>Pezizomycotina</taxon>
        <taxon>Leotiomycetes</taxon>
        <taxon>Helotiales</taxon>
        <taxon>Lachnaceae</taxon>
        <taxon>Lachnellula</taxon>
    </lineage>
</organism>
<dbReference type="GO" id="GO:0004497">
    <property type="term" value="F:monooxygenase activity"/>
    <property type="evidence" value="ECO:0007669"/>
    <property type="project" value="UniProtKB-KW"/>
</dbReference>
<dbReference type="InterPro" id="IPR011008">
    <property type="entry name" value="Dimeric_a/b-barrel"/>
</dbReference>
<accession>A0A559MDB3</accession>